<dbReference type="Proteomes" id="UP000095284">
    <property type="component" value="Unplaced"/>
</dbReference>
<feature type="compositionally biased region" description="Pro residues" evidence="12">
    <location>
        <begin position="750"/>
        <end position="763"/>
    </location>
</feature>
<feature type="compositionally biased region" description="Basic residues" evidence="12">
    <location>
        <begin position="475"/>
        <end position="486"/>
    </location>
</feature>
<dbReference type="EMBL" id="CAJFCV020000003">
    <property type="protein sequence ID" value="CAG9111419.1"/>
    <property type="molecule type" value="Genomic_DNA"/>
</dbReference>
<evidence type="ECO:0000256" key="3">
    <source>
        <dbReference type="ARBA" id="ARBA00012406"/>
    </source>
</evidence>
<dbReference type="Gene3D" id="1.10.510.10">
    <property type="entry name" value="Transferase(Phosphotransferase) domain 1"/>
    <property type="match status" value="1"/>
</dbReference>
<dbReference type="PANTHER" id="PTHR44329">
    <property type="entry name" value="SERINE/THREONINE-PROTEIN KINASE TNNI3K-RELATED"/>
    <property type="match status" value="1"/>
</dbReference>
<dbReference type="InterPro" id="IPR001452">
    <property type="entry name" value="SH3_domain"/>
</dbReference>
<evidence type="ECO:0000256" key="5">
    <source>
        <dbReference type="ARBA" id="ARBA00022679"/>
    </source>
</evidence>
<evidence type="ECO:0000256" key="12">
    <source>
        <dbReference type="SAM" id="MobiDB-lite"/>
    </source>
</evidence>
<feature type="region of interest" description="Disordered" evidence="12">
    <location>
        <begin position="716"/>
        <end position="870"/>
    </location>
</feature>
<dbReference type="InterPro" id="IPR036028">
    <property type="entry name" value="SH3-like_dom_sf"/>
</dbReference>
<sequence>MSFTASTGTGNFGRLAGLSLPSFRPTIWYDLDEDEELNFPTPSCSSAAPGVVMRRRLAEVESDDSGEFQELVPQVGAASYDYVAMEEDELSFQRGSVVEIIETDSEDEGWVYGKIEDREGLVSKDYVSLIGRQPKEIKASEFEKQERIGSGGSCDIFAAIYRGQKVALKIPRQRRPLDNKSLEDLKREALVLARLSGHKNIVGFYGICTESSCILLELCEGRSLFQLYRRLKFAVYSTVIAWASQVAEGMNHLHNRDAALIHADLKADNILIKEIPCICEHSEEISQLRPPVYDNNDCTRCGGTHLDKLTLKITDFGISRDVKSSRHSLVGSLPWMSPEVIETQEYSKSSDVWSFGMFLVEILTNRLPFSGYDGPPMFIGDRKETPDIPEDCPPQILRLMEQCWEIEPANRPSFGEIVEMLNEAGMEDSDMSDGLDNSEYVKSTARMDVTFKKIAEELWRLINLSSHSKREFKPKAPKPAQRKAKSKAALPKGKITKEHPDPKVHFRPIGLTRQTSKSEADLSTLGKSHRQFAKRSNNDSNKDLKRLKKKARRANSSDSLNVATPQDMHTQTFRRSDPARKSNTVFYDLEDPDFSRSAFSDSQRKQRGLSKLFKILRRSPSSTGLDEFLDLSPAQEIKEDDFNASGHVDSPMSSGCQTPLAQTSYNSPLKIDIANAFDFDFSQIEKAASLPFTNKIYQTMTESDIRKYETLKPPEILAEGLRPSSLTTAPDGKPTELKQKPRSSSADPPRAVPKLPPRPPHLPPSIQKPSASESRSRDEPASESRSRNSSTSCTPEFEQPVQRRKALGQFIQAPDGVNRPPTTYIPSLRVPKAGEALKRSGSPCILPSLSGRDSPPTEQAPPPPAVTQPYLVPKIVIRSRTPPTYM</sequence>
<dbReference type="Pfam" id="PF07714">
    <property type="entry name" value="PK_Tyr_Ser-Thr"/>
    <property type="match status" value="1"/>
</dbReference>
<keyword evidence="4 11" id="KW-0728">SH3 domain</keyword>
<evidence type="ECO:0000313" key="18">
    <source>
        <dbReference type="WBParaSite" id="BXY_0619700.1"/>
    </source>
</evidence>
<dbReference type="EMBL" id="CAJFDI010000003">
    <property type="protein sequence ID" value="CAD5222954.1"/>
    <property type="molecule type" value="Genomic_DNA"/>
</dbReference>
<dbReference type="PROSITE" id="PS50002">
    <property type="entry name" value="SH3"/>
    <property type="match status" value="1"/>
</dbReference>
<feature type="region of interest" description="Disordered" evidence="12">
    <location>
        <begin position="469"/>
        <end position="579"/>
    </location>
</feature>
<protein>
    <recommendedName>
        <fullName evidence="3">mitogen-activated protein kinase kinase kinase</fullName>
        <ecNumber evidence="3">2.7.11.25</ecNumber>
    </recommendedName>
</protein>
<evidence type="ECO:0000259" key="13">
    <source>
        <dbReference type="PROSITE" id="PS50002"/>
    </source>
</evidence>
<keyword evidence="6" id="KW-0547">Nucleotide-binding</keyword>
<feature type="compositionally biased region" description="Polar residues" evidence="12">
    <location>
        <begin position="558"/>
        <end position="573"/>
    </location>
</feature>
<comment type="similarity">
    <text evidence="2">Belongs to the protein kinase superfamily. STE Ser/Thr protein kinase family. MAP kinase kinase kinase subfamily.</text>
</comment>
<dbReference type="EC" id="2.7.11.25" evidence="3"/>
<gene>
    <name evidence="15" type="ORF">BXYJ_LOCUS7737</name>
</gene>
<evidence type="ECO:0000256" key="8">
    <source>
        <dbReference type="ARBA" id="ARBA00022840"/>
    </source>
</evidence>
<evidence type="ECO:0000313" key="17">
    <source>
        <dbReference type="Proteomes" id="UP000659654"/>
    </source>
</evidence>
<dbReference type="Proteomes" id="UP000659654">
    <property type="component" value="Unassembled WGS sequence"/>
</dbReference>
<comment type="catalytic activity">
    <reaction evidence="10">
        <text>L-seryl-[protein] + ATP = O-phospho-L-seryl-[protein] + ADP + H(+)</text>
        <dbReference type="Rhea" id="RHEA:17989"/>
        <dbReference type="Rhea" id="RHEA-COMP:9863"/>
        <dbReference type="Rhea" id="RHEA-COMP:11604"/>
        <dbReference type="ChEBI" id="CHEBI:15378"/>
        <dbReference type="ChEBI" id="CHEBI:29999"/>
        <dbReference type="ChEBI" id="CHEBI:30616"/>
        <dbReference type="ChEBI" id="CHEBI:83421"/>
        <dbReference type="ChEBI" id="CHEBI:456216"/>
        <dbReference type="EC" id="2.7.11.25"/>
    </reaction>
</comment>
<dbReference type="WBParaSite" id="BXY_0619700.1">
    <property type="protein sequence ID" value="BXY_0619700.1"/>
    <property type="gene ID" value="BXY_0619700"/>
</dbReference>
<dbReference type="SUPFAM" id="SSF50044">
    <property type="entry name" value="SH3-domain"/>
    <property type="match status" value="1"/>
</dbReference>
<accession>A0A1I7RZM6</accession>
<feature type="compositionally biased region" description="Basic and acidic residues" evidence="12">
    <location>
        <begin position="774"/>
        <end position="786"/>
    </location>
</feature>
<dbReference type="Gene3D" id="3.30.200.20">
    <property type="entry name" value="Phosphorylase Kinase, domain 1"/>
    <property type="match status" value="1"/>
</dbReference>
<dbReference type="PROSITE" id="PS00108">
    <property type="entry name" value="PROTEIN_KINASE_ST"/>
    <property type="match status" value="1"/>
</dbReference>
<evidence type="ECO:0000313" key="15">
    <source>
        <dbReference type="EMBL" id="CAD5222954.1"/>
    </source>
</evidence>
<evidence type="ECO:0000256" key="4">
    <source>
        <dbReference type="ARBA" id="ARBA00022443"/>
    </source>
</evidence>
<feature type="domain" description="Protein kinase" evidence="14">
    <location>
        <begin position="142"/>
        <end position="426"/>
    </location>
</feature>
<evidence type="ECO:0000256" key="10">
    <source>
        <dbReference type="ARBA" id="ARBA00048329"/>
    </source>
</evidence>
<keyword evidence="5" id="KW-0808">Transferase</keyword>
<dbReference type="SMART" id="SM00220">
    <property type="entry name" value="S_TKc"/>
    <property type="match status" value="1"/>
</dbReference>
<keyword evidence="7" id="KW-0418">Kinase</keyword>
<dbReference type="PROSITE" id="PS50011">
    <property type="entry name" value="PROTEIN_KINASE_DOM"/>
    <property type="match status" value="1"/>
</dbReference>
<dbReference type="InterPro" id="IPR000719">
    <property type="entry name" value="Prot_kinase_dom"/>
</dbReference>
<dbReference type="OrthoDB" id="339325at2759"/>
<evidence type="ECO:0000256" key="6">
    <source>
        <dbReference type="ARBA" id="ARBA00022741"/>
    </source>
</evidence>
<evidence type="ECO:0000256" key="7">
    <source>
        <dbReference type="ARBA" id="ARBA00022777"/>
    </source>
</evidence>
<evidence type="ECO:0000256" key="11">
    <source>
        <dbReference type="PROSITE-ProRule" id="PRU00192"/>
    </source>
</evidence>
<keyword evidence="8" id="KW-0067">ATP-binding</keyword>
<dbReference type="CDD" id="cd13999">
    <property type="entry name" value="STKc_MAP3K-like"/>
    <property type="match status" value="1"/>
</dbReference>
<dbReference type="Pfam" id="PF00018">
    <property type="entry name" value="SH3_1"/>
    <property type="match status" value="1"/>
</dbReference>
<comment type="catalytic activity">
    <reaction evidence="9">
        <text>L-threonyl-[protein] + ATP = O-phospho-L-threonyl-[protein] + ADP + H(+)</text>
        <dbReference type="Rhea" id="RHEA:46608"/>
        <dbReference type="Rhea" id="RHEA-COMP:11060"/>
        <dbReference type="Rhea" id="RHEA-COMP:11605"/>
        <dbReference type="ChEBI" id="CHEBI:15378"/>
        <dbReference type="ChEBI" id="CHEBI:30013"/>
        <dbReference type="ChEBI" id="CHEBI:30616"/>
        <dbReference type="ChEBI" id="CHEBI:61977"/>
        <dbReference type="ChEBI" id="CHEBI:456216"/>
        <dbReference type="EC" id="2.7.11.25"/>
    </reaction>
</comment>
<evidence type="ECO:0000313" key="16">
    <source>
        <dbReference type="Proteomes" id="UP000095284"/>
    </source>
</evidence>
<reference evidence="18" key="1">
    <citation type="submission" date="2016-11" db="UniProtKB">
        <authorList>
            <consortium name="WormBaseParasite"/>
        </authorList>
    </citation>
    <scope>IDENTIFICATION</scope>
</reference>
<dbReference type="AlphaFoldDB" id="A0A1I7RZM6"/>
<keyword evidence="17" id="KW-1185">Reference proteome</keyword>
<dbReference type="Proteomes" id="UP000582659">
    <property type="component" value="Unassembled WGS sequence"/>
</dbReference>
<proteinExistence type="inferred from homology"/>
<dbReference type="eggNOG" id="KOG0192">
    <property type="taxonomic scope" value="Eukaryota"/>
</dbReference>
<dbReference type="SMART" id="SM00326">
    <property type="entry name" value="SH3"/>
    <property type="match status" value="1"/>
</dbReference>
<dbReference type="InterPro" id="IPR001245">
    <property type="entry name" value="Ser-Thr/Tyr_kinase_cat_dom"/>
</dbReference>
<evidence type="ECO:0000256" key="1">
    <source>
        <dbReference type="ARBA" id="ARBA00001946"/>
    </source>
</evidence>
<dbReference type="SUPFAM" id="SSF56112">
    <property type="entry name" value="Protein kinase-like (PK-like)"/>
    <property type="match status" value="1"/>
</dbReference>
<organism evidence="16 18">
    <name type="scientific">Bursaphelenchus xylophilus</name>
    <name type="common">Pinewood nematode worm</name>
    <name type="synonym">Aphelenchoides xylophilus</name>
    <dbReference type="NCBI Taxonomy" id="6326"/>
    <lineage>
        <taxon>Eukaryota</taxon>
        <taxon>Metazoa</taxon>
        <taxon>Ecdysozoa</taxon>
        <taxon>Nematoda</taxon>
        <taxon>Chromadorea</taxon>
        <taxon>Rhabditida</taxon>
        <taxon>Tylenchina</taxon>
        <taxon>Tylenchomorpha</taxon>
        <taxon>Aphelenchoidea</taxon>
        <taxon>Aphelenchoididae</taxon>
        <taxon>Bursaphelenchus</taxon>
    </lineage>
</organism>
<name>A0A1I7RZM6_BURXY</name>
<dbReference type="SMR" id="A0A1I7RZM6"/>
<evidence type="ECO:0000256" key="9">
    <source>
        <dbReference type="ARBA" id="ARBA00047559"/>
    </source>
</evidence>
<dbReference type="InterPro" id="IPR008271">
    <property type="entry name" value="Ser/Thr_kinase_AS"/>
</dbReference>
<feature type="domain" description="SH3" evidence="13">
    <location>
        <begin position="71"/>
        <end position="132"/>
    </location>
</feature>
<reference evidence="15" key="2">
    <citation type="submission" date="2020-09" db="EMBL/GenBank/DDBJ databases">
        <authorList>
            <person name="Kikuchi T."/>
        </authorList>
    </citation>
    <scope>NUCLEOTIDE SEQUENCE</scope>
    <source>
        <strain evidence="15">Ka4C1</strain>
    </source>
</reference>
<evidence type="ECO:0000256" key="2">
    <source>
        <dbReference type="ARBA" id="ARBA00006529"/>
    </source>
</evidence>
<dbReference type="GO" id="GO:0005524">
    <property type="term" value="F:ATP binding"/>
    <property type="evidence" value="ECO:0007669"/>
    <property type="project" value="UniProtKB-KW"/>
</dbReference>
<dbReference type="GO" id="GO:0004709">
    <property type="term" value="F:MAP kinase kinase kinase activity"/>
    <property type="evidence" value="ECO:0007669"/>
    <property type="project" value="UniProtKB-EC"/>
</dbReference>
<dbReference type="InterPro" id="IPR011009">
    <property type="entry name" value="Kinase-like_dom_sf"/>
</dbReference>
<comment type="cofactor">
    <cofactor evidence="1">
        <name>Mg(2+)</name>
        <dbReference type="ChEBI" id="CHEBI:18420"/>
    </cofactor>
</comment>
<feature type="compositionally biased region" description="Basic and acidic residues" evidence="12">
    <location>
        <begin position="495"/>
        <end position="504"/>
    </location>
</feature>
<evidence type="ECO:0000259" key="14">
    <source>
        <dbReference type="PROSITE" id="PS50011"/>
    </source>
</evidence>
<dbReference type="InterPro" id="IPR051681">
    <property type="entry name" value="Ser/Thr_Kinases-Pseudokinases"/>
</dbReference>
<dbReference type="PANTHER" id="PTHR44329:SF288">
    <property type="entry name" value="MITOGEN-ACTIVATED PROTEIN KINASE KINASE KINASE 20"/>
    <property type="match status" value="1"/>
</dbReference>
<dbReference type="Gene3D" id="2.30.30.40">
    <property type="entry name" value="SH3 Domains"/>
    <property type="match status" value="1"/>
</dbReference>